<dbReference type="AlphaFoldDB" id="A0AAD6R6C4"/>
<protein>
    <submittedName>
        <fullName evidence="1">Uncharacterized protein</fullName>
    </submittedName>
</protein>
<sequence>MVSDGECAVTNREGVANFLLVGKAAENFFGAMTHHYVDDRGFKDPSTITPSMATKLNKTWIFQLRFGSFRACNN</sequence>
<gene>
    <name evidence="1" type="ORF">NC653_008399</name>
</gene>
<comment type="caution">
    <text evidence="1">The sequence shown here is derived from an EMBL/GenBank/DDBJ whole genome shotgun (WGS) entry which is preliminary data.</text>
</comment>
<proteinExistence type="predicted"/>
<name>A0AAD6R6C4_9ROSI</name>
<dbReference type="EMBL" id="JAQIZT010000003">
    <property type="protein sequence ID" value="KAJ7003148.1"/>
    <property type="molecule type" value="Genomic_DNA"/>
</dbReference>
<organism evidence="1 2">
    <name type="scientific">Populus alba x Populus x berolinensis</name>
    <dbReference type="NCBI Taxonomy" id="444605"/>
    <lineage>
        <taxon>Eukaryota</taxon>
        <taxon>Viridiplantae</taxon>
        <taxon>Streptophyta</taxon>
        <taxon>Embryophyta</taxon>
        <taxon>Tracheophyta</taxon>
        <taxon>Spermatophyta</taxon>
        <taxon>Magnoliopsida</taxon>
        <taxon>eudicotyledons</taxon>
        <taxon>Gunneridae</taxon>
        <taxon>Pentapetalae</taxon>
        <taxon>rosids</taxon>
        <taxon>fabids</taxon>
        <taxon>Malpighiales</taxon>
        <taxon>Salicaceae</taxon>
        <taxon>Saliceae</taxon>
        <taxon>Populus</taxon>
    </lineage>
</organism>
<reference evidence="1" key="1">
    <citation type="journal article" date="2023" name="Mol. Ecol. Resour.">
        <title>Chromosome-level genome assembly of a triploid poplar Populus alba 'Berolinensis'.</title>
        <authorList>
            <person name="Chen S."/>
            <person name="Yu Y."/>
            <person name="Wang X."/>
            <person name="Wang S."/>
            <person name="Zhang T."/>
            <person name="Zhou Y."/>
            <person name="He R."/>
            <person name="Meng N."/>
            <person name="Wang Y."/>
            <person name="Liu W."/>
            <person name="Liu Z."/>
            <person name="Liu J."/>
            <person name="Guo Q."/>
            <person name="Huang H."/>
            <person name="Sederoff R.R."/>
            <person name="Wang G."/>
            <person name="Qu G."/>
            <person name="Chen S."/>
        </authorList>
    </citation>
    <scope>NUCLEOTIDE SEQUENCE</scope>
    <source>
        <strain evidence="1">SC-2020</strain>
    </source>
</reference>
<evidence type="ECO:0000313" key="2">
    <source>
        <dbReference type="Proteomes" id="UP001164929"/>
    </source>
</evidence>
<dbReference type="Proteomes" id="UP001164929">
    <property type="component" value="Chromosome 3"/>
</dbReference>
<keyword evidence="2" id="KW-1185">Reference proteome</keyword>
<accession>A0AAD6R6C4</accession>
<evidence type="ECO:0000313" key="1">
    <source>
        <dbReference type="EMBL" id="KAJ7003148.1"/>
    </source>
</evidence>